<dbReference type="Pfam" id="PF02371">
    <property type="entry name" value="Transposase_20"/>
    <property type="match status" value="1"/>
</dbReference>
<dbReference type="InterPro" id="IPR002525">
    <property type="entry name" value="Transp_IS110-like_N"/>
</dbReference>
<dbReference type="GO" id="GO:0004803">
    <property type="term" value="F:transposase activity"/>
    <property type="evidence" value="ECO:0007669"/>
    <property type="project" value="InterPro"/>
</dbReference>
<dbReference type="Proteomes" id="UP000319908">
    <property type="component" value="Unassembled WGS sequence"/>
</dbReference>
<reference evidence="4 5" key="1">
    <citation type="journal article" date="2020" name="Antonie Van Leeuwenhoek">
        <title>Rhodopirellula heiligendammensis sp. nov., Rhodopirellula pilleata sp. nov., and Rhodopirellula solitaria sp. nov. isolated from natural or artificial marine surfaces in Northern Germany and California, USA, and emended description of the genus Rhodopirellula.</title>
        <authorList>
            <person name="Kallscheuer N."/>
            <person name="Wiegand S."/>
            <person name="Jogler M."/>
            <person name="Boedeker C."/>
            <person name="Peeters S.H."/>
            <person name="Rast P."/>
            <person name="Heuer A."/>
            <person name="Jetten M.S.M."/>
            <person name="Rohde M."/>
            <person name="Jogler C."/>
        </authorList>
    </citation>
    <scope>NUCLEOTIDE SEQUENCE [LARGE SCALE GENOMIC DNA]</scope>
    <source>
        <strain evidence="4 5">Poly21</strain>
    </source>
</reference>
<evidence type="ECO:0000313" key="4">
    <source>
        <dbReference type="EMBL" id="TWU05427.1"/>
    </source>
</evidence>
<feature type="region of interest" description="Disordered" evidence="1">
    <location>
        <begin position="355"/>
        <end position="454"/>
    </location>
</feature>
<feature type="domain" description="Transposase IS110-like N-terminal" evidence="2">
    <location>
        <begin position="6"/>
        <end position="143"/>
    </location>
</feature>
<dbReference type="InterPro" id="IPR003346">
    <property type="entry name" value="Transposase_20"/>
</dbReference>
<dbReference type="EMBL" id="SJPU01000014">
    <property type="protein sequence ID" value="TWU05427.1"/>
    <property type="molecule type" value="Genomic_DNA"/>
</dbReference>
<organism evidence="4 5">
    <name type="scientific">Allorhodopirellula heiligendammensis</name>
    <dbReference type="NCBI Taxonomy" id="2714739"/>
    <lineage>
        <taxon>Bacteria</taxon>
        <taxon>Pseudomonadati</taxon>
        <taxon>Planctomycetota</taxon>
        <taxon>Planctomycetia</taxon>
        <taxon>Pirellulales</taxon>
        <taxon>Pirellulaceae</taxon>
        <taxon>Allorhodopirellula</taxon>
    </lineage>
</organism>
<name>A0A5C6B0W6_9BACT</name>
<keyword evidence="5" id="KW-1185">Reference proteome</keyword>
<proteinExistence type="predicted"/>
<feature type="compositionally biased region" description="Basic and acidic residues" evidence="1">
    <location>
        <begin position="365"/>
        <end position="392"/>
    </location>
</feature>
<sequence>MKILALDLGKFNSVCCLFDSKTRKTKFVTTPTTREHFDVIFKDTKADLVVMEACGPSGWINDLAEAHGHETLVCSTNEEAWRWANVKRKTDRDDALKLARMAAMGELKGVHTPSLEHREFRSLVKYRKTLDGRINKTKNAIRAWFVNHGIEIATGEKAWYSGREHINSFRKPLADCGPDELWKGELDIELTILDSLTEQLTGVVKKLEAIGKNDERIKRIQTIPGVGPRTAEILVACLDDPHRFENGRQVSAYFGLVPRQYQSGETDRNGRITKRGNPLARTILVECAWASLRYNPWAKGVYERICGKQKTRKKKAAIALARKIAVIAWAMLRDEKHWDPKQMIQVTESFGRMPAGLKDSLQNMKPKENADQRKSRLRKEARAAREAAESRASKTTGQNPVKRTTTGSAKPTAAKRNATISAATRSPRSTSQPNGKRQTKTSKPRRARKPVSRD</sequence>
<accession>A0A5C6B0W6</accession>
<dbReference type="RefSeq" id="WP_302120731.1">
    <property type="nucleotide sequence ID" value="NZ_SJPU01000014.1"/>
</dbReference>
<dbReference type="InterPro" id="IPR047650">
    <property type="entry name" value="Transpos_IS110"/>
</dbReference>
<evidence type="ECO:0000259" key="2">
    <source>
        <dbReference type="Pfam" id="PF01548"/>
    </source>
</evidence>
<feature type="compositionally biased region" description="Basic residues" evidence="1">
    <location>
        <begin position="437"/>
        <end position="454"/>
    </location>
</feature>
<gene>
    <name evidence="4" type="ORF">Poly21_56670</name>
</gene>
<dbReference type="GO" id="GO:0006313">
    <property type="term" value="P:DNA transposition"/>
    <property type="evidence" value="ECO:0007669"/>
    <property type="project" value="InterPro"/>
</dbReference>
<dbReference type="AlphaFoldDB" id="A0A5C6B0W6"/>
<dbReference type="Pfam" id="PF01548">
    <property type="entry name" value="DEDD_Tnp_IS110"/>
    <property type="match status" value="1"/>
</dbReference>
<feature type="domain" description="Transposase IS116/IS110/IS902 C-terminal" evidence="3">
    <location>
        <begin position="218"/>
        <end position="302"/>
    </location>
</feature>
<evidence type="ECO:0000313" key="5">
    <source>
        <dbReference type="Proteomes" id="UP000319908"/>
    </source>
</evidence>
<feature type="compositionally biased region" description="Polar residues" evidence="1">
    <location>
        <begin position="395"/>
        <end position="409"/>
    </location>
</feature>
<evidence type="ECO:0000259" key="3">
    <source>
        <dbReference type="Pfam" id="PF02371"/>
    </source>
</evidence>
<dbReference type="PANTHER" id="PTHR33055">
    <property type="entry name" value="TRANSPOSASE FOR INSERTION SEQUENCE ELEMENT IS1111A"/>
    <property type="match status" value="1"/>
</dbReference>
<protein>
    <submittedName>
        <fullName evidence="4">Transposase IS116/IS110/IS902 family protein</fullName>
    </submittedName>
</protein>
<dbReference type="PANTHER" id="PTHR33055:SF13">
    <property type="entry name" value="TRANSPOSASE"/>
    <property type="match status" value="1"/>
</dbReference>
<dbReference type="GO" id="GO:0003677">
    <property type="term" value="F:DNA binding"/>
    <property type="evidence" value="ECO:0007669"/>
    <property type="project" value="InterPro"/>
</dbReference>
<comment type="caution">
    <text evidence="4">The sequence shown here is derived from an EMBL/GenBank/DDBJ whole genome shotgun (WGS) entry which is preliminary data.</text>
</comment>
<evidence type="ECO:0000256" key="1">
    <source>
        <dbReference type="SAM" id="MobiDB-lite"/>
    </source>
</evidence>
<dbReference type="NCBIfam" id="NF033542">
    <property type="entry name" value="transpos_IS110"/>
    <property type="match status" value="1"/>
</dbReference>
<feature type="compositionally biased region" description="Polar residues" evidence="1">
    <location>
        <begin position="418"/>
        <end position="436"/>
    </location>
</feature>